<organism evidence="7">
    <name type="scientific">hydrothermal vent metagenome</name>
    <dbReference type="NCBI Taxonomy" id="652676"/>
    <lineage>
        <taxon>unclassified sequences</taxon>
        <taxon>metagenomes</taxon>
        <taxon>ecological metagenomes</taxon>
    </lineage>
</organism>
<evidence type="ECO:0000256" key="3">
    <source>
        <dbReference type="ARBA" id="ARBA00022692"/>
    </source>
</evidence>
<dbReference type="AlphaFoldDB" id="A0A3B1CI16"/>
<dbReference type="NCBIfam" id="TIGR01932">
    <property type="entry name" value="hflC"/>
    <property type="match status" value="1"/>
</dbReference>
<feature type="domain" description="Band 7" evidence="6">
    <location>
        <begin position="23"/>
        <end position="187"/>
    </location>
</feature>
<evidence type="ECO:0000256" key="2">
    <source>
        <dbReference type="ARBA" id="ARBA00007862"/>
    </source>
</evidence>
<accession>A0A3B1CI16</accession>
<name>A0A3B1CI16_9ZZZZ</name>
<evidence type="ECO:0000256" key="5">
    <source>
        <dbReference type="ARBA" id="ARBA00023136"/>
    </source>
</evidence>
<dbReference type="PANTHER" id="PTHR42911:SF1">
    <property type="entry name" value="MODULATOR OF FTSH PROTEASE HFLC"/>
    <property type="match status" value="1"/>
</dbReference>
<keyword evidence="4" id="KW-1133">Transmembrane helix</keyword>
<protein>
    <submittedName>
        <fullName evidence="7">HflC protein</fullName>
    </submittedName>
</protein>
<proteinExistence type="inferred from homology"/>
<dbReference type="PANTHER" id="PTHR42911">
    <property type="entry name" value="MODULATOR OF FTSH PROTEASE HFLC"/>
    <property type="match status" value="1"/>
</dbReference>
<reference evidence="7" key="1">
    <citation type="submission" date="2018-06" db="EMBL/GenBank/DDBJ databases">
        <authorList>
            <person name="Zhirakovskaya E."/>
        </authorList>
    </citation>
    <scope>NUCLEOTIDE SEQUENCE</scope>
</reference>
<dbReference type="PIRSF" id="PIRSF005651">
    <property type="entry name" value="HflC"/>
    <property type="match status" value="1"/>
</dbReference>
<evidence type="ECO:0000313" key="7">
    <source>
        <dbReference type="EMBL" id="VAX23594.1"/>
    </source>
</evidence>
<dbReference type="InterPro" id="IPR010200">
    <property type="entry name" value="HflC"/>
</dbReference>
<dbReference type="InterPro" id="IPR001107">
    <property type="entry name" value="Band_7"/>
</dbReference>
<keyword evidence="5" id="KW-0472">Membrane</keyword>
<evidence type="ECO:0000259" key="6">
    <source>
        <dbReference type="SMART" id="SM00244"/>
    </source>
</evidence>
<dbReference type="Gene3D" id="3.30.479.30">
    <property type="entry name" value="Band 7 domain"/>
    <property type="match status" value="1"/>
</dbReference>
<dbReference type="InterPro" id="IPR036013">
    <property type="entry name" value="Band_7/SPFH_dom_sf"/>
</dbReference>
<dbReference type="SMART" id="SM00244">
    <property type="entry name" value="PHB"/>
    <property type="match status" value="1"/>
</dbReference>
<evidence type="ECO:0000256" key="1">
    <source>
        <dbReference type="ARBA" id="ARBA00004370"/>
    </source>
</evidence>
<dbReference type="GO" id="GO:0016020">
    <property type="term" value="C:membrane"/>
    <property type="evidence" value="ECO:0007669"/>
    <property type="project" value="UniProtKB-SubCell"/>
</dbReference>
<dbReference type="CDD" id="cd03405">
    <property type="entry name" value="SPFH_HflC"/>
    <property type="match status" value="1"/>
</dbReference>
<gene>
    <name evidence="7" type="ORF">MNBD_NITROSPINAE01-369</name>
</gene>
<keyword evidence="3" id="KW-0812">Transmembrane</keyword>
<comment type="subcellular location">
    <subcellularLocation>
        <location evidence="1">Membrane</location>
    </subcellularLocation>
</comment>
<dbReference type="Pfam" id="PF01145">
    <property type="entry name" value="Band_7"/>
    <property type="match status" value="1"/>
</dbReference>
<sequence length="287" mass="33270">MKKAALLPGLIIGLLAFLFLAQGSLFIVYQNQQAVVVEFGKFMRSIKEPGLYFKMPFIQRVVLYDNRLLDHDVQPTEIVTKDKRTLVVDNYAKWRIINPEDFYRRVKTEAVAKDRLRDIIYSELRQDFGAYTLAEIVSINRRELMRDVTARSNIKAGELNMGIEVIDVRLKRGDLPAKNQEAVFSRMREERKRIATQFRAEGKEEAQKIRAGTDKERTIILAEARKKQQEIKGFGDADSIRITAESFGQDPEFYAFIRSLEAYGKSLVDRNTMVMSQDNPFLKYLRE</sequence>
<comment type="similarity">
    <text evidence="2">Belongs to the band 7/mec-2 family. HflC subfamily.</text>
</comment>
<dbReference type="SUPFAM" id="SSF117892">
    <property type="entry name" value="Band 7/SPFH domain"/>
    <property type="match status" value="1"/>
</dbReference>
<dbReference type="EMBL" id="UOGC01000152">
    <property type="protein sequence ID" value="VAX23594.1"/>
    <property type="molecule type" value="Genomic_DNA"/>
</dbReference>
<evidence type="ECO:0000256" key="4">
    <source>
        <dbReference type="ARBA" id="ARBA00022989"/>
    </source>
</evidence>